<reference evidence="13" key="1">
    <citation type="journal article" date="2019" name="Int. J. Syst. Evol. Microbiol.">
        <title>The Global Catalogue of Microorganisms (GCM) 10K type strain sequencing project: providing services to taxonomists for standard genome sequencing and annotation.</title>
        <authorList>
            <consortium name="The Broad Institute Genomics Platform"/>
            <consortium name="The Broad Institute Genome Sequencing Center for Infectious Disease"/>
            <person name="Wu L."/>
            <person name="Ma J."/>
        </authorList>
    </citation>
    <scope>NUCLEOTIDE SEQUENCE [LARGE SCALE GENOMIC DNA]</scope>
    <source>
        <strain evidence="13">NBRC 102407</strain>
    </source>
</reference>
<dbReference type="RefSeq" id="WP_284186620.1">
    <property type="nucleotide sequence ID" value="NZ_BSPX01000004.1"/>
</dbReference>
<protein>
    <recommendedName>
        <fullName evidence="10">Flagellar protein FliL</fullName>
    </recommendedName>
</protein>
<keyword evidence="5 10" id="KW-0145">Chemotaxis</keyword>
<keyword evidence="4" id="KW-1003">Cell membrane</keyword>
<proteinExistence type="inferred from homology"/>
<comment type="similarity">
    <text evidence="3 10">Belongs to the FliL family.</text>
</comment>
<organism evidence="12 13">
    <name type="scientific">Zoogloea oryzae</name>
    <dbReference type="NCBI Taxonomy" id="310767"/>
    <lineage>
        <taxon>Bacteria</taxon>
        <taxon>Pseudomonadati</taxon>
        <taxon>Pseudomonadota</taxon>
        <taxon>Betaproteobacteria</taxon>
        <taxon>Rhodocyclales</taxon>
        <taxon>Zoogloeaceae</taxon>
        <taxon>Zoogloea</taxon>
    </lineage>
</organism>
<comment type="subcellular location">
    <subcellularLocation>
        <location evidence="10">Cell inner membrane</location>
    </subcellularLocation>
    <subcellularLocation>
        <location evidence="2">Cell membrane</location>
        <topology evidence="2">Single-pass membrane protein</topology>
    </subcellularLocation>
</comment>
<evidence type="ECO:0000256" key="10">
    <source>
        <dbReference type="RuleBase" id="RU364125"/>
    </source>
</evidence>
<evidence type="ECO:0000256" key="2">
    <source>
        <dbReference type="ARBA" id="ARBA00004162"/>
    </source>
</evidence>
<name>A0ABQ6F7F0_9RHOO</name>
<evidence type="ECO:0000256" key="9">
    <source>
        <dbReference type="ARBA" id="ARBA00023136"/>
    </source>
</evidence>
<comment type="function">
    <text evidence="1 10">Controls the rotational direction of flagella during chemotaxis.</text>
</comment>
<comment type="caution">
    <text evidence="12">The sequence shown here is derived from an EMBL/GenBank/DDBJ whole genome shotgun (WGS) entry which is preliminary data.</text>
</comment>
<keyword evidence="10" id="KW-0997">Cell inner membrane</keyword>
<keyword evidence="11" id="KW-0732">Signal</keyword>
<dbReference type="Pfam" id="PF03748">
    <property type="entry name" value="FliL"/>
    <property type="match status" value="1"/>
</dbReference>
<accession>A0ABQ6F7F0</accession>
<dbReference type="PANTHER" id="PTHR35091:SF2">
    <property type="entry name" value="FLAGELLAR PROTEIN FLIL"/>
    <property type="match status" value="1"/>
</dbReference>
<evidence type="ECO:0000256" key="4">
    <source>
        <dbReference type="ARBA" id="ARBA00022475"/>
    </source>
</evidence>
<evidence type="ECO:0000256" key="6">
    <source>
        <dbReference type="ARBA" id="ARBA00022692"/>
    </source>
</evidence>
<dbReference type="EMBL" id="BSPX01000004">
    <property type="protein sequence ID" value="GLT21152.1"/>
    <property type="molecule type" value="Genomic_DNA"/>
</dbReference>
<keyword evidence="13" id="KW-1185">Reference proteome</keyword>
<evidence type="ECO:0000256" key="11">
    <source>
        <dbReference type="SAM" id="SignalP"/>
    </source>
</evidence>
<evidence type="ECO:0000256" key="3">
    <source>
        <dbReference type="ARBA" id="ARBA00008281"/>
    </source>
</evidence>
<dbReference type="Proteomes" id="UP001157167">
    <property type="component" value="Unassembled WGS sequence"/>
</dbReference>
<evidence type="ECO:0000256" key="8">
    <source>
        <dbReference type="ARBA" id="ARBA00022989"/>
    </source>
</evidence>
<dbReference type="PANTHER" id="PTHR35091">
    <property type="entry name" value="FLAGELLAR PROTEIN FLIL"/>
    <property type="match status" value="1"/>
</dbReference>
<evidence type="ECO:0000256" key="7">
    <source>
        <dbReference type="ARBA" id="ARBA00022779"/>
    </source>
</evidence>
<keyword evidence="9 10" id="KW-0472">Membrane</keyword>
<dbReference type="InterPro" id="IPR005503">
    <property type="entry name" value="FliL"/>
</dbReference>
<feature type="chain" id="PRO_5046024513" description="Flagellar protein FliL" evidence="11">
    <location>
        <begin position="22"/>
        <end position="150"/>
    </location>
</feature>
<keyword evidence="7 10" id="KW-0283">Flagellar rotation</keyword>
<evidence type="ECO:0000313" key="12">
    <source>
        <dbReference type="EMBL" id="GLT21152.1"/>
    </source>
</evidence>
<evidence type="ECO:0000256" key="1">
    <source>
        <dbReference type="ARBA" id="ARBA00002254"/>
    </source>
</evidence>
<sequence>MFKPLRAACAPLLLIAGLGLAQPLLANDHGGGGGGADLVTLETITTNLAADADGSSRFVQLAITLRLDDPKGAAAINAYMPQVRNDILMLLAGHSGAELKTTKARGDLAEEIRDTINGIVGNPAYTDKRGHRQPATGPVKTTLFTNFIIQ</sequence>
<keyword evidence="6" id="KW-0812">Transmembrane</keyword>
<gene>
    <name evidence="12" type="ORF">GCM10007933_06040</name>
</gene>
<keyword evidence="8" id="KW-1133">Transmembrane helix</keyword>
<feature type="signal peptide" evidence="11">
    <location>
        <begin position="1"/>
        <end position="21"/>
    </location>
</feature>
<evidence type="ECO:0000256" key="5">
    <source>
        <dbReference type="ARBA" id="ARBA00022500"/>
    </source>
</evidence>
<evidence type="ECO:0000313" key="13">
    <source>
        <dbReference type="Proteomes" id="UP001157167"/>
    </source>
</evidence>